<comment type="caution">
    <text evidence="1">The sequence shown here is derived from an EMBL/GenBank/DDBJ whole genome shotgun (WGS) entry which is preliminary data.</text>
</comment>
<accession>A0A9E4NP75</accession>
<evidence type="ECO:0000313" key="1">
    <source>
        <dbReference type="EMBL" id="MCG7980507.1"/>
    </source>
</evidence>
<dbReference type="EMBL" id="JAEPCR010000128">
    <property type="protein sequence ID" value="MCG7980507.1"/>
    <property type="molecule type" value="Genomic_DNA"/>
</dbReference>
<organism evidence="1 2">
    <name type="scientific">Candidatus Thiodiazotropha taylori</name>
    <dbReference type="NCBI Taxonomy" id="2792791"/>
    <lineage>
        <taxon>Bacteria</taxon>
        <taxon>Pseudomonadati</taxon>
        <taxon>Pseudomonadota</taxon>
        <taxon>Gammaproteobacteria</taxon>
        <taxon>Chromatiales</taxon>
        <taxon>Sedimenticolaceae</taxon>
        <taxon>Candidatus Thiodiazotropha</taxon>
    </lineage>
</organism>
<dbReference type="AlphaFoldDB" id="A0A9E4NP75"/>
<sequence length="95" mass="10982">MNMLILVYYLFLLICAAMGVFFFALYIHSKQGLQALSAVMLLLPVAYETWVLENCTGECNIRVDLIVLFPVELLLLSTLSLYSLRRYKKYSAHKR</sequence>
<dbReference type="Proteomes" id="UP000886674">
    <property type="component" value="Unassembled WGS sequence"/>
</dbReference>
<evidence type="ECO:0000313" key="2">
    <source>
        <dbReference type="Proteomes" id="UP000886674"/>
    </source>
</evidence>
<protein>
    <submittedName>
        <fullName evidence="1">Uncharacterized protein</fullName>
    </submittedName>
</protein>
<name>A0A9E4NP75_9GAMM</name>
<proteinExistence type="predicted"/>
<gene>
    <name evidence="1" type="ORF">JAY77_20465</name>
</gene>
<reference evidence="1" key="1">
    <citation type="journal article" date="2021" name="Proc. Natl. Acad. Sci. U.S.A.">
        <title>Global biogeography of chemosynthetic symbionts reveals both localized and globally distributed symbiont groups. .</title>
        <authorList>
            <person name="Osvatic J.T."/>
            <person name="Wilkins L.G.E."/>
            <person name="Leibrecht L."/>
            <person name="Leray M."/>
            <person name="Zauner S."/>
            <person name="Polzin J."/>
            <person name="Camacho Y."/>
            <person name="Gros O."/>
            <person name="van Gils J.A."/>
            <person name="Eisen J.A."/>
            <person name="Petersen J.M."/>
            <person name="Yuen B."/>
        </authorList>
    </citation>
    <scope>NUCLEOTIDE SEQUENCE</scope>
    <source>
        <strain evidence="1">MAGclacostrist055</strain>
    </source>
</reference>